<protein>
    <recommendedName>
        <fullName evidence="2">Protein kinase domain-containing protein</fullName>
    </recommendedName>
</protein>
<dbReference type="AlphaFoldDB" id="A0AAN0JAS3"/>
<dbReference type="InterPro" id="IPR051681">
    <property type="entry name" value="Ser/Thr_Kinases-Pseudokinases"/>
</dbReference>
<proteinExistence type="predicted"/>
<sequence>MDPEVLEELCRPLRDLSLNDVELTGEELGRGAYGVVLEVKVSGFSCAGKKLHDAIAGEFLVKSFVNECVNHSHLRHPNIVQLMGVYFPPDSTIPILVMERLQVSLAQCLIEATLPLKLKYSILLDIANGLNYFHHRTPPIIHRDLTAQNVLLTKSFTAKIADLGVSRIIDPGRPRSHTDVPGNPAVMPPEAFDDQPYDYKLDVFSYGCLIIHTFNQEWPFPVSQLSIDPLSEWQRRFTHFLKMGMCHPLIPVTRSCLHDDPAKRPDMNHLIYMYVVQSTSDNLPDDGTRVGDLGHLYDMIISKKEQKSEYEMSQRLHHDVWSSAVRSSAVRSKSGKALSFSCEDIHSAANECENQNDMDLCLAIQNPNLLQDDVHLHVSPSGKYYESKYKI</sequence>
<dbReference type="GO" id="GO:0004674">
    <property type="term" value="F:protein serine/threonine kinase activity"/>
    <property type="evidence" value="ECO:0007669"/>
    <property type="project" value="TreeGrafter"/>
</dbReference>
<reference evidence="3" key="2">
    <citation type="submission" date="2024-06" db="UniProtKB">
        <authorList>
            <consortium name="EnsemblMetazoa"/>
        </authorList>
    </citation>
    <scope>IDENTIFICATION</scope>
</reference>
<keyword evidence="1" id="KW-0547">Nucleotide-binding</keyword>
<gene>
    <name evidence="3" type="primary">105313391</name>
</gene>
<evidence type="ECO:0000313" key="3">
    <source>
        <dbReference type="EnsemblMetazoa" id="XP_019854160.1"/>
    </source>
</evidence>
<dbReference type="InterPro" id="IPR017441">
    <property type="entry name" value="Protein_kinase_ATP_BS"/>
</dbReference>
<dbReference type="Gene3D" id="3.30.200.20">
    <property type="entry name" value="Phosphorylase Kinase, domain 1"/>
    <property type="match status" value="1"/>
</dbReference>
<dbReference type="Pfam" id="PF00069">
    <property type="entry name" value="Pkinase"/>
    <property type="match status" value="1"/>
</dbReference>
<dbReference type="SUPFAM" id="SSF56112">
    <property type="entry name" value="Protein kinase-like (PK-like)"/>
    <property type="match status" value="1"/>
</dbReference>
<dbReference type="KEGG" id="aqu:105313391"/>
<dbReference type="EnsemblMetazoa" id="XM_011406777.2">
    <property type="protein sequence ID" value="XP_011405079.2"/>
    <property type="gene ID" value="LOC105313391"/>
</dbReference>
<dbReference type="PROSITE" id="PS00109">
    <property type="entry name" value="PROTEIN_KINASE_TYR"/>
    <property type="match status" value="1"/>
</dbReference>
<dbReference type="InterPro" id="IPR011009">
    <property type="entry name" value="Kinase-like_dom_sf"/>
</dbReference>
<evidence type="ECO:0000259" key="2">
    <source>
        <dbReference type="PROSITE" id="PS50011"/>
    </source>
</evidence>
<keyword evidence="1" id="KW-0067">ATP-binding</keyword>
<reference evidence="4" key="1">
    <citation type="journal article" date="2010" name="Nature">
        <title>The Amphimedon queenslandica genome and the evolution of animal complexity.</title>
        <authorList>
            <person name="Srivastava M."/>
            <person name="Simakov O."/>
            <person name="Chapman J."/>
            <person name="Fahey B."/>
            <person name="Gauthier M.E."/>
            <person name="Mitros T."/>
            <person name="Richards G.S."/>
            <person name="Conaco C."/>
            <person name="Dacre M."/>
            <person name="Hellsten U."/>
            <person name="Larroux C."/>
            <person name="Putnam N.H."/>
            <person name="Stanke M."/>
            <person name="Adamska M."/>
            <person name="Darling A."/>
            <person name="Degnan S.M."/>
            <person name="Oakley T.H."/>
            <person name="Plachetzki D.C."/>
            <person name="Zhai Y."/>
            <person name="Adamski M."/>
            <person name="Calcino A."/>
            <person name="Cummins S.F."/>
            <person name="Goodstein D.M."/>
            <person name="Harris C."/>
            <person name="Jackson D.J."/>
            <person name="Leys S.P."/>
            <person name="Shu S."/>
            <person name="Woodcroft B.J."/>
            <person name="Vervoort M."/>
            <person name="Kosik K.S."/>
            <person name="Manning G."/>
            <person name="Degnan B.M."/>
            <person name="Rokhsar D.S."/>
        </authorList>
    </citation>
    <scope>NUCLEOTIDE SEQUENCE [LARGE SCALE GENOMIC DNA]</scope>
</reference>
<evidence type="ECO:0000313" key="4">
    <source>
        <dbReference type="Proteomes" id="UP000007879"/>
    </source>
</evidence>
<dbReference type="GO" id="GO:0005524">
    <property type="term" value="F:ATP binding"/>
    <property type="evidence" value="ECO:0007669"/>
    <property type="project" value="UniProtKB-UniRule"/>
</dbReference>
<evidence type="ECO:0000256" key="1">
    <source>
        <dbReference type="PROSITE-ProRule" id="PRU10141"/>
    </source>
</evidence>
<accession>A0AAN0JAS3</accession>
<dbReference type="Proteomes" id="UP000007879">
    <property type="component" value="Unassembled WGS sequence"/>
</dbReference>
<name>A0AAN0JAS3_AMPQE</name>
<dbReference type="InterPro" id="IPR000719">
    <property type="entry name" value="Prot_kinase_dom"/>
</dbReference>
<keyword evidence="4" id="KW-1185">Reference proteome</keyword>
<dbReference type="EnsemblMetazoa" id="XM_019998601.1">
    <property type="protein sequence ID" value="XP_019854160.1"/>
    <property type="gene ID" value="LOC105313391"/>
</dbReference>
<feature type="domain" description="Protein kinase" evidence="2">
    <location>
        <begin position="22"/>
        <end position="275"/>
    </location>
</feature>
<organism evidence="3 4">
    <name type="scientific">Amphimedon queenslandica</name>
    <name type="common">Sponge</name>
    <dbReference type="NCBI Taxonomy" id="400682"/>
    <lineage>
        <taxon>Eukaryota</taxon>
        <taxon>Metazoa</taxon>
        <taxon>Porifera</taxon>
        <taxon>Demospongiae</taxon>
        <taxon>Heteroscleromorpha</taxon>
        <taxon>Haplosclerida</taxon>
        <taxon>Niphatidae</taxon>
        <taxon>Amphimedon</taxon>
    </lineage>
</organism>
<dbReference type="PROSITE" id="PS50011">
    <property type="entry name" value="PROTEIN_KINASE_DOM"/>
    <property type="match status" value="1"/>
</dbReference>
<feature type="binding site" evidence="1">
    <location>
        <position position="49"/>
    </location>
    <ligand>
        <name>ATP</name>
        <dbReference type="ChEBI" id="CHEBI:30616"/>
    </ligand>
</feature>
<dbReference type="PANTHER" id="PTHR44329">
    <property type="entry name" value="SERINE/THREONINE-PROTEIN KINASE TNNI3K-RELATED"/>
    <property type="match status" value="1"/>
</dbReference>
<dbReference type="PROSITE" id="PS00107">
    <property type="entry name" value="PROTEIN_KINASE_ATP"/>
    <property type="match status" value="1"/>
</dbReference>
<dbReference type="Gene3D" id="1.10.510.10">
    <property type="entry name" value="Transferase(Phosphotransferase) domain 1"/>
    <property type="match status" value="1"/>
</dbReference>
<dbReference type="InterPro" id="IPR008266">
    <property type="entry name" value="Tyr_kinase_AS"/>
</dbReference>